<dbReference type="InParanoid" id="A0A1E7EP33"/>
<dbReference type="AlphaFoldDB" id="A0A1E7EP33"/>
<accession>A0A1E7EP33</accession>
<dbReference type="PANTHER" id="PTHR35279">
    <property type="match status" value="1"/>
</dbReference>
<evidence type="ECO:0008006" key="4">
    <source>
        <dbReference type="Google" id="ProtNLM"/>
    </source>
</evidence>
<evidence type="ECO:0000256" key="1">
    <source>
        <dbReference type="SAM" id="SignalP"/>
    </source>
</evidence>
<dbReference type="PANTHER" id="PTHR35279:SF1">
    <property type="entry name" value="ARABINANASE_LEVANSUCRASE_INVERTASE"/>
    <property type="match status" value="1"/>
</dbReference>
<name>A0A1E7EP33_9STRA</name>
<dbReference type="Gene3D" id="2.115.10.20">
    <property type="entry name" value="Glycosyl hydrolase domain, family 43"/>
    <property type="match status" value="2"/>
</dbReference>
<keyword evidence="1" id="KW-0732">Signal</keyword>
<feature type="signal peptide" evidence="1">
    <location>
        <begin position="1"/>
        <end position="19"/>
    </location>
</feature>
<evidence type="ECO:0000313" key="3">
    <source>
        <dbReference type="Proteomes" id="UP000095751"/>
    </source>
</evidence>
<dbReference type="Proteomes" id="UP000095751">
    <property type="component" value="Unassembled WGS sequence"/>
</dbReference>
<dbReference type="KEGG" id="fcy:FRACYDRAFT_250733"/>
<proteinExistence type="predicted"/>
<evidence type="ECO:0000313" key="2">
    <source>
        <dbReference type="EMBL" id="OEU07710.1"/>
    </source>
</evidence>
<keyword evidence="3" id="KW-1185">Reference proteome</keyword>
<dbReference type="OrthoDB" id="3510at2759"/>
<dbReference type="InterPro" id="IPR023296">
    <property type="entry name" value="Glyco_hydro_beta-prop_sf"/>
</dbReference>
<reference evidence="2 3" key="1">
    <citation type="submission" date="2016-09" db="EMBL/GenBank/DDBJ databases">
        <title>Extensive genetic diversity and differential bi-allelic expression allows diatom success in the polar Southern Ocean.</title>
        <authorList>
            <consortium name="DOE Joint Genome Institute"/>
            <person name="Mock T."/>
            <person name="Otillar R.P."/>
            <person name="Strauss J."/>
            <person name="Dupont C."/>
            <person name="Frickenhaus S."/>
            <person name="Maumus F."/>
            <person name="Mcmullan M."/>
            <person name="Sanges R."/>
            <person name="Schmutz J."/>
            <person name="Toseland A."/>
            <person name="Valas R."/>
            <person name="Veluchamy A."/>
            <person name="Ward B.J."/>
            <person name="Allen A."/>
            <person name="Barry K."/>
            <person name="Falciatore A."/>
            <person name="Ferrante M."/>
            <person name="Fortunato A.E."/>
            <person name="Gloeckner G."/>
            <person name="Gruber A."/>
            <person name="Hipkin R."/>
            <person name="Janech M."/>
            <person name="Kroth P."/>
            <person name="Leese F."/>
            <person name="Lindquist E."/>
            <person name="Lyon B.R."/>
            <person name="Martin J."/>
            <person name="Mayer C."/>
            <person name="Parker M."/>
            <person name="Quesneville H."/>
            <person name="Raymond J."/>
            <person name="Uhlig C."/>
            <person name="Valentin K.U."/>
            <person name="Worden A.Z."/>
            <person name="Armbrust E.V."/>
            <person name="Bowler C."/>
            <person name="Green B."/>
            <person name="Moulton V."/>
            <person name="Van Oosterhout C."/>
            <person name="Grigoriev I."/>
        </authorList>
    </citation>
    <scope>NUCLEOTIDE SEQUENCE [LARGE SCALE GENOMIC DNA]</scope>
    <source>
        <strain evidence="2 3">CCMP1102</strain>
    </source>
</reference>
<dbReference type="EMBL" id="KV784384">
    <property type="protein sequence ID" value="OEU07710.1"/>
    <property type="molecule type" value="Genomic_DNA"/>
</dbReference>
<sequence>MKFSFALATLLLSIEHSEAFTTKTYRSSLKTTASTSALSSVNNVVLRPTTADNPTTNGGNDETEGLLDVFDSLKIGSPIVHRYKSSTAYDYDSETDSSVNYVMWYQGRSIALDSEIENSLPPLSTGRIGRCVSKNGLVFQKDIKGAIGEDIKGVSLGLNNESWWNFDTSHVGLGSVLLPMTTPAVMTEGGIYLMYYFGGNFEETSIKEYMTTDAGKDISEDIKIKGMKMRIGVAVSQDGETWGRVEGDDPSGACMVPYDTDDTNTASMADEKEDDGKTPVVLEEELYCGWPEVVVKIDNDNSANSGFFMYYSTMTKITKEKSIAVAVSSDGFRWFKRGLCLQPSTSSDSEERNSLDDGGCARCNVVRNASYNKENETWSDEPGYIMHYEGVSLTDNKHRILSATSPDGRTWTKSSTESTANAAAALDIGNADTWDCDGVGSPHILRIDDGSQRMYYVGQQGKDTAIGVAKLELGSTTWVKEQSSIVFAELNP</sequence>
<protein>
    <recommendedName>
        <fullName evidence="4">Arabinanase/levansucrase/invertase</fullName>
    </recommendedName>
</protein>
<gene>
    <name evidence="2" type="ORF">FRACYDRAFT_250733</name>
</gene>
<organism evidence="2 3">
    <name type="scientific">Fragilariopsis cylindrus CCMP1102</name>
    <dbReference type="NCBI Taxonomy" id="635003"/>
    <lineage>
        <taxon>Eukaryota</taxon>
        <taxon>Sar</taxon>
        <taxon>Stramenopiles</taxon>
        <taxon>Ochrophyta</taxon>
        <taxon>Bacillariophyta</taxon>
        <taxon>Bacillariophyceae</taxon>
        <taxon>Bacillariophycidae</taxon>
        <taxon>Bacillariales</taxon>
        <taxon>Bacillariaceae</taxon>
        <taxon>Fragilariopsis</taxon>
    </lineage>
</organism>
<feature type="chain" id="PRO_5009192070" description="Arabinanase/levansucrase/invertase" evidence="1">
    <location>
        <begin position="20"/>
        <end position="492"/>
    </location>
</feature>
<dbReference type="SUPFAM" id="SSF75005">
    <property type="entry name" value="Arabinanase/levansucrase/invertase"/>
    <property type="match status" value="1"/>
</dbReference>